<dbReference type="InterPro" id="IPR002818">
    <property type="entry name" value="DJ-1/PfpI"/>
</dbReference>
<dbReference type="EMBL" id="CCRH01000005">
    <property type="protein sequence ID" value="CDZ34315.1"/>
    <property type="molecule type" value="Genomic_DNA"/>
</dbReference>
<comment type="similarity">
    <text evidence="1">Belongs to the peptidase C56 family.</text>
</comment>
<dbReference type="Pfam" id="PF01965">
    <property type="entry name" value="DJ-1_PfpI"/>
    <property type="match status" value="1"/>
</dbReference>
<dbReference type="InterPro" id="IPR029062">
    <property type="entry name" value="Class_I_gatase-like"/>
</dbReference>
<dbReference type="InterPro" id="IPR006286">
    <property type="entry name" value="C56_PfpI-like"/>
</dbReference>
<proteinExistence type="inferred from homology"/>
<dbReference type="SUPFAM" id="SSF52317">
    <property type="entry name" value="Class I glutamine amidotransferase-like"/>
    <property type="match status" value="1"/>
</dbReference>
<protein>
    <submittedName>
        <fullName evidence="3">Intracellular protease, PfpI family</fullName>
    </submittedName>
</protein>
<dbReference type="PROSITE" id="PS51276">
    <property type="entry name" value="PEPTIDASE_C56_PFPI"/>
    <property type="match status" value="1"/>
</dbReference>
<dbReference type="Gene3D" id="3.40.50.880">
    <property type="match status" value="1"/>
</dbReference>
<dbReference type="OrthoDB" id="9792284at2"/>
<dbReference type="PANTHER" id="PTHR42733:SF12">
    <property type="entry name" value="PROTEINASE"/>
    <property type="match status" value="1"/>
</dbReference>
<keyword evidence="3" id="KW-0645">Protease</keyword>
<dbReference type="RefSeq" id="WP_046666467.1">
    <property type="nucleotide sequence ID" value="NZ_CCRH01000005.1"/>
</dbReference>
<evidence type="ECO:0000256" key="1">
    <source>
        <dbReference type="ARBA" id="ARBA00008542"/>
    </source>
</evidence>
<dbReference type="CDD" id="cd03134">
    <property type="entry name" value="GATase1_PfpI_like"/>
    <property type="match status" value="1"/>
</dbReference>
<dbReference type="GO" id="GO:0008233">
    <property type="term" value="F:peptidase activity"/>
    <property type="evidence" value="ECO:0007669"/>
    <property type="project" value="UniProtKB-KW"/>
</dbReference>
<name>A0A0T7FH16_NEOGA</name>
<dbReference type="PANTHER" id="PTHR42733">
    <property type="entry name" value="DJ-1 PROTEIN"/>
    <property type="match status" value="1"/>
</dbReference>
<dbReference type="AlphaFoldDB" id="A0A0T7FH16"/>
<accession>A0A0T7FH16</accession>
<evidence type="ECO:0000259" key="2">
    <source>
        <dbReference type="Pfam" id="PF01965"/>
    </source>
</evidence>
<evidence type="ECO:0000313" key="3">
    <source>
        <dbReference type="EMBL" id="CDZ34315.1"/>
    </source>
</evidence>
<organism evidence="3 4">
    <name type="scientific">Neorhizobium galegae bv. officinalis</name>
    <dbReference type="NCBI Taxonomy" id="323656"/>
    <lineage>
        <taxon>Bacteria</taxon>
        <taxon>Pseudomonadati</taxon>
        <taxon>Pseudomonadota</taxon>
        <taxon>Alphaproteobacteria</taxon>
        <taxon>Hyphomicrobiales</taxon>
        <taxon>Rhizobiaceae</taxon>
        <taxon>Rhizobium/Agrobacterium group</taxon>
        <taxon>Neorhizobium</taxon>
    </lineage>
</organism>
<feature type="domain" description="DJ-1/PfpI" evidence="2">
    <location>
        <begin position="8"/>
        <end position="175"/>
    </location>
</feature>
<dbReference type="NCBIfam" id="TIGR01382">
    <property type="entry name" value="PfpI"/>
    <property type="match status" value="1"/>
</dbReference>
<dbReference type="Proteomes" id="UP000046176">
    <property type="component" value="Unassembled WGS sequence"/>
</dbReference>
<gene>
    <name evidence="3" type="ORF">NGAL_HAMBI1145_22950</name>
</gene>
<dbReference type="GO" id="GO:0006508">
    <property type="term" value="P:proteolysis"/>
    <property type="evidence" value="ECO:0007669"/>
    <property type="project" value="UniProtKB-KW"/>
</dbReference>
<reference evidence="3 4" key="1">
    <citation type="submission" date="2014-08" db="EMBL/GenBank/DDBJ databases">
        <authorList>
            <person name="Chen Y.-H."/>
        </authorList>
    </citation>
    <scope>NUCLEOTIDE SEQUENCE [LARGE SCALE GENOMIC DNA]</scope>
</reference>
<evidence type="ECO:0000313" key="4">
    <source>
        <dbReference type="Proteomes" id="UP000046176"/>
    </source>
</evidence>
<sequence length="186" mass="20505">MTTIESANILILAADGYERSELRVPLEELKKRGAGVKIASIKPGEIKSWDKKDWGDTVPVDLEARNVKAEDFDALVLPGGQINPDILRDNEDAMKVVRDFVKSGKPVAAICHGPWLLVEADALRGRKATSYHSIRTDIRNAGASWKDEAVVVDNGIITSRSPEDLPQFVAKIVEEVQEGRHNRRAA</sequence>
<keyword evidence="3" id="KW-0378">Hydrolase</keyword>